<sequence>MILYHYTAPQHLAGIAKHGLTVGDVPTDLRRYKGRVGVWLTTSPEATGHGLAGSSISKRRYRLTVDVPPSAVVKWAEWAPGNVTPETFENLKRCAGSDGPSQWETWFVCFGVVRPAAIVACRDMLTGLDVEDWATTGPAVMAVPAWRREAWHRGLSKHHARSMRMLKARGVEMLI</sequence>
<dbReference type="EMBL" id="BPQQ01000031">
    <property type="protein sequence ID" value="GJE00914.1"/>
    <property type="molecule type" value="Genomic_DNA"/>
</dbReference>
<evidence type="ECO:0000313" key="2">
    <source>
        <dbReference type="Proteomes" id="UP001055153"/>
    </source>
</evidence>
<dbReference type="Proteomes" id="UP001055153">
    <property type="component" value="Unassembled WGS sequence"/>
</dbReference>
<organism evidence="1 2">
    <name type="scientific">Methylobacterium isbiliense</name>
    <dbReference type="NCBI Taxonomy" id="315478"/>
    <lineage>
        <taxon>Bacteria</taxon>
        <taxon>Pseudomonadati</taxon>
        <taxon>Pseudomonadota</taxon>
        <taxon>Alphaproteobacteria</taxon>
        <taxon>Hyphomicrobiales</taxon>
        <taxon>Methylobacteriaceae</taxon>
        <taxon>Methylobacterium</taxon>
    </lineage>
</organism>
<evidence type="ECO:0000313" key="1">
    <source>
        <dbReference type="EMBL" id="GJE00914.1"/>
    </source>
</evidence>
<reference evidence="1" key="1">
    <citation type="journal article" date="2021" name="Front. Microbiol.">
        <title>Comprehensive Comparative Genomics and Phenotyping of Methylobacterium Species.</title>
        <authorList>
            <person name="Alessa O."/>
            <person name="Ogura Y."/>
            <person name="Fujitani Y."/>
            <person name="Takami H."/>
            <person name="Hayashi T."/>
            <person name="Sahin N."/>
            <person name="Tani A."/>
        </authorList>
    </citation>
    <scope>NUCLEOTIDE SEQUENCE</scope>
    <source>
        <strain evidence="1">DSM 17168</strain>
    </source>
</reference>
<accession>A0ABQ4SCX5</accession>
<keyword evidence="2" id="KW-1185">Reference proteome</keyword>
<name>A0ABQ4SCX5_9HYPH</name>
<dbReference type="RefSeq" id="WP_238235724.1">
    <property type="nucleotide sequence ID" value="NZ_BPQQ01000031.1"/>
</dbReference>
<gene>
    <name evidence="1" type="ORF">GMJLKIPL_2841</name>
</gene>
<protein>
    <submittedName>
        <fullName evidence="1">Uncharacterized protein</fullName>
    </submittedName>
</protein>
<reference evidence="1" key="2">
    <citation type="submission" date="2021-08" db="EMBL/GenBank/DDBJ databases">
        <authorList>
            <person name="Tani A."/>
            <person name="Ola A."/>
            <person name="Ogura Y."/>
            <person name="Katsura K."/>
            <person name="Hayashi T."/>
        </authorList>
    </citation>
    <scope>NUCLEOTIDE SEQUENCE</scope>
    <source>
        <strain evidence="1">DSM 17168</strain>
    </source>
</reference>
<comment type="caution">
    <text evidence="1">The sequence shown here is derived from an EMBL/GenBank/DDBJ whole genome shotgun (WGS) entry which is preliminary data.</text>
</comment>
<proteinExistence type="predicted"/>